<dbReference type="EMBL" id="CP054614">
    <property type="protein sequence ID" value="QKS57601.1"/>
    <property type="molecule type" value="Genomic_DNA"/>
</dbReference>
<organism evidence="1 3">
    <name type="scientific">Paenibacillus barcinonensis</name>
    <dbReference type="NCBI Taxonomy" id="198119"/>
    <lineage>
        <taxon>Bacteria</taxon>
        <taxon>Bacillati</taxon>
        <taxon>Bacillota</taxon>
        <taxon>Bacilli</taxon>
        <taxon>Bacillales</taxon>
        <taxon>Paenibacillaceae</taxon>
        <taxon>Paenibacillus</taxon>
    </lineage>
</organism>
<gene>
    <name evidence="1" type="ORF">DFQ00_1562</name>
    <name evidence="2" type="ORF">HUB98_15675</name>
</gene>
<reference evidence="2 4" key="2">
    <citation type="submission" date="2020-06" db="EMBL/GenBank/DDBJ databases">
        <title>Complete genome of Paenibacillus barcinonensis KACC11450.</title>
        <authorList>
            <person name="Kim M."/>
            <person name="Park Y.-J."/>
            <person name="Shin J.-H."/>
        </authorList>
    </citation>
    <scope>NUCLEOTIDE SEQUENCE [LARGE SCALE GENOMIC DNA]</scope>
    <source>
        <strain evidence="2 4">KACC11450</strain>
    </source>
</reference>
<evidence type="ECO:0000313" key="2">
    <source>
        <dbReference type="EMBL" id="QKS57601.1"/>
    </source>
</evidence>
<reference evidence="1 3" key="1">
    <citation type="submission" date="2018-06" db="EMBL/GenBank/DDBJ databases">
        <title>Genomic Encyclopedia of Type Strains, Phase III (KMG-III): the genomes of soil and plant-associated and newly described type strains.</title>
        <authorList>
            <person name="Whitman W."/>
        </authorList>
    </citation>
    <scope>NUCLEOTIDE SEQUENCE [LARGE SCALE GENOMIC DNA]</scope>
    <source>
        <strain evidence="1 3">CECT 7022</strain>
    </source>
</reference>
<evidence type="ECO:0000313" key="3">
    <source>
        <dbReference type="Proteomes" id="UP000247790"/>
    </source>
</evidence>
<keyword evidence="4" id="KW-1185">Reference proteome</keyword>
<dbReference type="RefSeq" id="WP_110899762.1">
    <property type="nucleotide sequence ID" value="NZ_CP054614.1"/>
</dbReference>
<dbReference type="EMBL" id="QJSW01000056">
    <property type="protein sequence ID" value="PYE41846.1"/>
    <property type="molecule type" value="Genomic_DNA"/>
</dbReference>
<evidence type="ECO:0000313" key="1">
    <source>
        <dbReference type="EMBL" id="PYE41846.1"/>
    </source>
</evidence>
<protein>
    <submittedName>
        <fullName evidence="1">Uncharacterized protein</fullName>
    </submittedName>
</protein>
<accession>A0A2V4UZD7</accession>
<dbReference type="Proteomes" id="UP000247790">
    <property type="component" value="Unassembled WGS sequence"/>
</dbReference>
<sequence length="201" mass="22188">MKNKLISLTLVVILLTAFFGFTSDKVFANFRLGYPSEDIEVRPPGLAKGKQTIKVKLKGHAQPRPKTVWTQTDTEIWKATSSKYGTVTTNTFGSGEGAFPLKLTDTTVKDEIDTRNYVPESLTDKKQNPFISKYVQDIVIDDIKYNTGTGSNQTYGIFPGAKPNFRKGSFLVTIETMTGTDRISSGGSTDYKYADMNKDGG</sequence>
<dbReference type="Proteomes" id="UP000509327">
    <property type="component" value="Chromosome"/>
</dbReference>
<dbReference type="AlphaFoldDB" id="A0A2V4UZD7"/>
<proteinExistence type="predicted"/>
<evidence type="ECO:0000313" key="4">
    <source>
        <dbReference type="Proteomes" id="UP000509327"/>
    </source>
</evidence>
<name>A0A2V4UZD7_PAEBA</name>